<dbReference type="GO" id="GO:0005524">
    <property type="term" value="F:ATP binding"/>
    <property type="evidence" value="ECO:0007669"/>
    <property type="project" value="UniProtKB-KW"/>
</dbReference>
<feature type="region of interest" description="Disordered" evidence="10">
    <location>
        <begin position="74"/>
        <end position="115"/>
    </location>
</feature>
<evidence type="ECO:0000256" key="10">
    <source>
        <dbReference type="SAM" id="MobiDB-lite"/>
    </source>
</evidence>
<feature type="compositionally biased region" description="Polar residues" evidence="10">
    <location>
        <begin position="100"/>
        <end position="115"/>
    </location>
</feature>
<comment type="cofactor">
    <cofactor evidence="1">
        <name>Mg(2+)</name>
        <dbReference type="ChEBI" id="CHEBI:18420"/>
    </cofactor>
</comment>
<evidence type="ECO:0000256" key="1">
    <source>
        <dbReference type="ARBA" id="ARBA00001946"/>
    </source>
</evidence>
<dbReference type="GO" id="GO:0046872">
    <property type="term" value="F:metal ion binding"/>
    <property type="evidence" value="ECO:0007669"/>
    <property type="project" value="UniProtKB-KW"/>
</dbReference>
<organism evidence="11 12">
    <name type="scientific">Smittium megazygosporum</name>
    <dbReference type="NCBI Taxonomy" id="133381"/>
    <lineage>
        <taxon>Eukaryota</taxon>
        <taxon>Fungi</taxon>
        <taxon>Fungi incertae sedis</taxon>
        <taxon>Zoopagomycota</taxon>
        <taxon>Kickxellomycotina</taxon>
        <taxon>Harpellomycetes</taxon>
        <taxon>Harpellales</taxon>
        <taxon>Legeriomycetaceae</taxon>
        <taxon>Smittium</taxon>
    </lineage>
</organism>
<evidence type="ECO:0000256" key="6">
    <source>
        <dbReference type="ARBA" id="ARBA00022741"/>
    </source>
</evidence>
<evidence type="ECO:0000256" key="3">
    <source>
        <dbReference type="ARBA" id="ARBA00022679"/>
    </source>
</evidence>
<dbReference type="EMBL" id="MBFS01000059">
    <property type="protein sequence ID" value="PVV04946.1"/>
    <property type="molecule type" value="Genomic_DNA"/>
</dbReference>
<evidence type="ECO:0000256" key="9">
    <source>
        <dbReference type="ARBA" id="ARBA00031547"/>
    </source>
</evidence>
<feature type="region of interest" description="Disordered" evidence="10">
    <location>
        <begin position="434"/>
        <end position="483"/>
    </location>
</feature>
<proteinExistence type="inferred from homology"/>
<dbReference type="Proteomes" id="UP000245609">
    <property type="component" value="Unassembled WGS sequence"/>
</dbReference>
<dbReference type="GO" id="GO:0070733">
    <property type="term" value="F:AMPylase activity"/>
    <property type="evidence" value="ECO:0007669"/>
    <property type="project" value="TreeGrafter"/>
</dbReference>
<evidence type="ECO:0000256" key="7">
    <source>
        <dbReference type="ARBA" id="ARBA00022840"/>
    </source>
</evidence>
<feature type="compositionally biased region" description="Basic and acidic residues" evidence="10">
    <location>
        <begin position="825"/>
        <end position="838"/>
    </location>
</feature>
<keyword evidence="8" id="KW-0460">Magnesium</keyword>
<feature type="compositionally biased region" description="Low complexity" evidence="10">
    <location>
        <begin position="74"/>
        <end position="85"/>
    </location>
</feature>
<evidence type="ECO:0000313" key="12">
    <source>
        <dbReference type="Proteomes" id="UP000245609"/>
    </source>
</evidence>
<feature type="compositionally biased region" description="Polar residues" evidence="10">
    <location>
        <begin position="879"/>
        <end position="897"/>
    </location>
</feature>
<dbReference type="InterPro" id="IPR003846">
    <property type="entry name" value="SelO"/>
</dbReference>
<name>A0A2T9ZJZ6_9FUNG</name>
<feature type="non-terminal residue" evidence="11">
    <location>
        <position position="957"/>
    </location>
</feature>
<dbReference type="GO" id="GO:0005739">
    <property type="term" value="C:mitochondrion"/>
    <property type="evidence" value="ECO:0007669"/>
    <property type="project" value="TreeGrafter"/>
</dbReference>
<feature type="compositionally biased region" description="Polar residues" evidence="10">
    <location>
        <begin position="798"/>
        <end position="824"/>
    </location>
</feature>
<feature type="region of interest" description="Disordered" evidence="10">
    <location>
        <begin position="656"/>
        <end position="681"/>
    </location>
</feature>
<keyword evidence="5" id="KW-0479">Metal-binding</keyword>
<keyword evidence="7" id="KW-0067">ATP-binding</keyword>
<keyword evidence="12" id="KW-1185">Reference proteome</keyword>
<dbReference type="PANTHER" id="PTHR32057">
    <property type="entry name" value="PROTEIN ADENYLYLTRANSFERASE SELO, MITOCHONDRIAL"/>
    <property type="match status" value="1"/>
</dbReference>
<keyword evidence="4" id="KW-0548">Nucleotidyltransferase</keyword>
<gene>
    <name evidence="11" type="ORF">BB560_000535</name>
</gene>
<reference evidence="11 12" key="1">
    <citation type="journal article" date="2018" name="MBio">
        <title>Comparative Genomics Reveals the Core Gene Toolbox for the Fungus-Insect Symbiosis.</title>
        <authorList>
            <person name="Wang Y."/>
            <person name="Stata M."/>
            <person name="Wang W."/>
            <person name="Stajich J.E."/>
            <person name="White M.M."/>
            <person name="Moncalvo J.M."/>
        </authorList>
    </citation>
    <scope>NUCLEOTIDE SEQUENCE [LARGE SCALE GENOMIC DNA]</scope>
    <source>
        <strain evidence="11 12">SC-DP-2</strain>
    </source>
</reference>
<dbReference type="AlphaFoldDB" id="A0A2T9ZJZ6"/>
<evidence type="ECO:0000256" key="2">
    <source>
        <dbReference type="ARBA" id="ARBA00009747"/>
    </source>
</evidence>
<sequence>MKKNLVSSGRILDSFVKVRPHILDLRGDNVITHSPLEHLKSSSSKYIWTPEPSEDLDPETDLDYNQQQLDLNSKINNSDDISNKNPEPIVSDSKIKQTDSEYCSQSSGNEHISSKTDSSMFKLDKLVQQMISLCQVPRFIDNGGFWAYSVPSPAKDPKLVYLSPSAAAILGFEDKEYIERINEYLFKRNENEKSAQNESKTLTYVPDNTLSDEVTLLEQILSGNVTFRDLYPISYCYGGHQFGTWAGQLGDGRAMSLFHILSNAKKSNSKEPSLDQFADSQTYHPSEVSEDMINQTYNLKINSDDQKNTQPNSKSETSDYIVKTSHKNDLKSELYSYDGYELALKGSGKTVFSRFADGLAILSSSVREFLISEHMAHLGIPTTRALSLISTLNPVFRDLDVEENGAIVARFSPSWIRFGNIQNASSMKKQIEMDNKMAQKRKQSTSSNDNTVEKDKGTSNLNSESSSKQTGEEEVTEHEAGESLKSALVDTAGTIENDPVIEILDFVIRHHFPEIQKNKDGFVFEYKDASDPEQDLTVKVNKYAYLFERISTLSANLVADWMAVGFCHGVLNTDNMSVLGLTLDYGPFSFMNGYDSEFICNKSDEAGRYAFDQQPKVVLWNLIRLASAMYDYMDIYRTKSVDKNTDLKPELTNSKAKLADSNNLSNNSGKKESEEESKDNFKKEKNEMITRMFSKYSQQYSERYINKLLKKMGLISPVSYVSKENQNKVFDAVGGKYLSIMEKCSLDYTNSFRRLSKLVNILFSSETVNVGLLDPDQEREITQWAENLVFLSTSQNLESSDSPWYKSNNSDLSKVNISDNNTPKNELEDSKNHSERSDLQDAVRDLVDFAKNVYYPHLEKSINEGVAQLNLKNENVAKSSTLDNSSETKENNTQSSGLGLESAEYKQKAKEISKSMDSINPQFVLRNWITEDIMYYSRNSANLNKEGSAMKKDETKR</sequence>
<feature type="region of interest" description="Disordered" evidence="10">
    <location>
        <begin position="879"/>
        <end position="902"/>
    </location>
</feature>
<dbReference type="PANTHER" id="PTHR32057:SF14">
    <property type="entry name" value="PROTEIN ADENYLYLTRANSFERASE SELO, MITOCHONDRIAL"/>
    <property type="match status" value="1"/>
</dbReference>
<comment type="caution">
    <text evidence="11">The sequence shown here is derived from an EMBL/GenBank/DDBJ whole genome shotgun (WGS) entry which is preliminary data.</text>
</comment>
<comment type="similarity">
    <text evidence="2">Belongs to the SELO family.</text>
</comment>
<evidence type="ECO:0000313" key="11">
    <source>
        <dbReference type="EMBL" id="PVV04946.1"/>
    </source>
</evidence>
<feature type="region of interest" description="Disordered" evidence="10">
    <location>
        <begin position="302"/>
        <end position="321"/>
    </location>
</feature>
<keyword evidence="3" id="KW-0808">Transferase</keyword>
<feature type="region of interest" description="Disordered" evidence="10">
    <location>
        <begin position="798"/>
        <end position="838"/>
    </location>
</feature>
<accession>A0A2T9ZJZ6</accession>
<keyword evidence="6" id="KW-0547">Nucleotide-binding</keyword>
<evidence type="ECO:0000256" key="5">
    <source>
        <dbReference type="ARBA" id="ARBA00022723"/>
    </source>
</evidence>
<evidence type="ECO:0000256" key="8">
    <source>
        <dbReference type="ARBA" id="ARBA00022842"/>
    </source>
</evidence>
<dbReference type="STRING" id="133381.A0A2T9ZJZ6"/>
<dbReference type="Pfam" id="PF02696">
    <property type="entry name" value="SelO"/>
    <property type="match status" value="3"/>
</dbReference>
<feature type="compositionally biased region" description="Polar residues" evidence="10">
    <location>
        <begin position="458"/>
        <end position="469"/>
    </location>
</feature>
<protein>
    <recommendedName>
        <fullName evidence="9">Selenoprotein O</fullName>
    </recommendedName>
</protein>
<dbReference type="OrthoDB" id="10254721at2759"/>
<feature type="compositionally biased region" description="Basic and acidic residues" evidence="10">
    <location>
        <begin position="669"/>
        <end position="681"/>
    </location>
</feature>
<evidence type="ECO:0000256" key="4">
    <source>
        <dbReference type="ARBA" id="ARBA00022695"/>
    </source>
</evidence>